<feature type="compositionally biased region" description="Basic and acidic residues" evidence="1">
    <location>
        <begin position="113"/>
        <end position="128"/>
    </location>
</feature>
<reference evidence="2" key="1">
    <citation type="submission" date="2018-11" db="EMBL/GenBank/DDBJ databases">
        <authorList>
            <consortium name="Pathogen Informatics"/>
        </authorList>
    </citation>
    <scope>NUCLEOTIDE SEQUENCE</scope>
</reference>
<proteinExistence type="predicted"/>
<name>A0A3S5ANU0_9PLAT</name>
<accession>A0A3S5ANU0</accession>
<dbReference type="Proteomes" id="UP000784294">
    <property type="component" value="Unassembled WGS sequence"/>
</dbReference>
<feature type="region of interest" description="Disordered" evidence="1">
    <location>
        <begin position="110"/>
        <end position="140"/>
    </location>
</feature>
<gene>
    <name evidence="2" type="ORF">PXEA_LOCUS21752</name>
</gene>
<evidence type="ECO:0000256" key="1">
    <source>
        <dbReference type="SAM" id="MobiDB-lite"/>
    </source>
</evidence>
<organism evidence="2 3">
    <name type="scientific">Protopolystoma xenopodis</name>
    <dbReference type="NCBI Taxonomy" id="117903"/>
    <lineage>
        <taxon>Eukaryota</taxon>
        <taxon>Metazoa</taxon>
        <taxon>Spiralia</taxon>
        <taxon>Lophotrochozoa</taxon>
        <taxon>Platyhelminthes</taxon>
        <taxon>Monogenea</taxon>
        <taxon>Polyopisthocotylea</taxon>
        <taxon>Polystomatidea</taxon>
        <taxon>Polystomatidae</taxon>
        <taxon>Protopolystoma</taxon>
    </lineage>
</organism>
<evidence type="ECO:0000313" key="2">
    <source>
        <dbReference type="EMBL" id="VEL28312.1"/>
    </source>
</evidence>
<feature type="region of interest" description="Disordered" evidence="1">
    <location>
        <begin position="36"/>
        <end position="72"/>
    </location>
</feature>
<evidence type="ECO:0000313" key="3">
    <source>
        <dbReference type="Proteomes" id="UP000784294"/>
    </source>
</evidence>
<protein>
    <submittedName>
        <fullName evidence="2">Uncharacterized protein</fullName>
    </submittedName>
</protein>
<keyword evidence="3" id="KW-1185">Reference proteome</keyword>
<sequence length="140" mass="14857">MTSAQPQTPVRALASTLAWSLAASRLDSMRASRLLGVKGDSVDRASGPNTATSETARRETTEASSPWTEGQEHVGLTDAARLSWAQLSQAPVGLLADWALALLLPSARPLLSDGKRPVEQDRTKHVEGPDWSSPQDGSGE</sequence>
<comment type="caution">
    <text evidence="2">The sequence shown here is derived from an EMBL/GenBank/DDBJ whole genome shotgun (WGS) entry which is preliminary data.</text>
</comment>
<dbReference type="AlphaFoldDB" id="A0A3S5ANU0"/>
<dbReference type="EMBL" id="CAAALY010094065">
    <property type="protein sequence ID" value="VEL28312.1"/>
    <property type="molecule type" value="Genomic_DNA"/>
</dbReference>